<dbReference type="Proteomes" id="UP001243375">
    <property type="component" value="Unassembled WGS sequence"/>
</dbReference>
<proteinExistence type="predicted"/>
<evidence type="ECO:0000313" key="2">
    <source>
        <dbReference type="Proteomes" id="UP001243375"/>
    </source>
</evidence>
<reference evidence="1" key="1">
    <citation type="submission" date="2023-04" db="EMBL/GenBank/DDBJ databases">
        <title>Draft Genome sequencing of Naganishia species isolated from polar environments using Oxford Nanopore Technology.</title>
        <authorList>
            <person name="Leo P."/>
            <person name="Venkateswaran K."/>
        </authorList>
    </citation>
    <scope>NUCLEOTIDE SEQUENCE</scope>
    <source>
        <strain evidence="1">MNA-CCFEE 5425</strain>
    </source>
</reference>
<dbReference type="EMBL" id="JASBWU010000007">
    <property type="protein sequence ID" value="KAJ9120072.1"/>
    <property type="molecule type" value="Genomic_DNA"/>
</dbReference>
<protein>
    <submittedName>
        <fullName evidence="1">Uncharacterized protein</fullName>
    </submittedName>
</protein>
<evidence type="ECO:0000313" key="1">
    <source>
        <dbReference type="EMBL" id="KAJ9120072.1"/>
    </source>
</evidence>
<gene>
    <name evidence="1" type="ORF">QFC22_002970</name>
</gene>
<comment type="caution">
    <text evidence="1">The sequence shown here is derived from an EMBL/GenBank/DDBJ whole genome shotgun (WGS) entry which is preliminary data.</text>
</comment>
<accession>A0ACC2X9V4</accession>
<keyword evidence="2" id="KW-1185">Reference proteome</keyword>
<organism evidence="1 2">
    <name type="scientific">Naganishia vaughanmartiniae</name>
    <dbReference type="NCBI Taxonomy" id="1424756"/>
    <lineage>
        <taxon>Eukaryota</taxon>
        <taxon>Fungi</taxon>
        <taxon>Dikarya</taxon>
        <taxon>Basidiomycota</taxon>
        <taxon>Agaricomycotina</taxon>
        <taxon>Tremellomycetes</taxon>
        <taxon>Filobasidiales</taxon>
        <taxon>Filobasidiaceae</taxon>
        <taxon>Naganishia</taxon>
    </lineage>
</organism>
<sequence length="792" mass="88370">MTPISQSSQIPTGYINLGLPTDTLPFGQSERVYIPEEGIADVFGWGVNSADWMQLYDSMGMDSNLVAPADLAQMLQPHNTQLQTMPTQQPSLFLQNVTATPSAWMASQPLHSNSATPPSSINDQSRHASSRVDRQYQSPGGSNSIDPVGSADYSIPSELPDNHEAYPSRTSRINRDIKFVSEPHHGGRSEGVLGYGMLPGGRTRHATEELPQLSSGEQRPNAVLYAPLKKRTLALPQPVLQHPSNVGKYPTYVGSKHHTALLRLIHLTHEPTFLAPDLTNFPDPGVMSTCIGLYFEHFHPVLPVLRPEAFRDIDHNLAAQDNGQEAIGVDHDAGSSGSAGRTRTGPPMSNILEYQSHPYYPLLLLTMCAIGATYAKQDWKSMSIYMNELARRAGKHLRDRDSRAVFSKQYMQARLLQAVAGLAIGSRDLYLESEMTRSILVSAARRSNLLRPLKAHADSPPPALSRPHGEDSNGGERPESLRLDDNRRASDRETEAELELRWYKWLEEEERRRLGWGIYIVDSQGASILNVPATFALDEIHAALPSTKELWIAPTAAAWDAAVKRAHREEPIATEAQPFKRVLRDTLQEGTLPRTVSDFGKNIIAHTLYRICIEASALNKLLVGDSASITHDIRHGSFPPNLKYDPYTLLERLGISWHDSVEHPSYFLITNDALRHHAYYKFVHPQFLDQVKYAAGQWESDASKIIARQWLSEWTSANREEARRVVVHSAQMAALLSRFTWDACWEPVWVLDCCLAMWAVVKFGSKDVLDLVTGDDIAPSTKRRTIKCESND</sequence>
<name>A0ACC2X9V4_9TREE</name>